<dbReference type="RefSeq" id="WP_071904244.1">
    <property type="nucleotide sequence ID" value="NZ_MPIN01000017.1"/>
</dbReference>
<dbReference type="SUPFAM" id="SSF52172">
    <property type="entry name" value="CheY-like"/>
    <property type="match status" value="1"/>
</dbReference>
<keyword evidence="1 2" id="KW-0597">Phosphoprotein</keyword>
<proteinExistence type="predicted"/>
<evidence type="ECO:0000313" key="5">
    <source>
        <dbReference type="Proteomes" id="UP000182229"/>
    </source>
</evidence>
<organism evidence="4 5">
    <name type="scientific">Cystobacter ferrugineus</name>
    <dbReference type="NCBI Taxonomy" id="83449"/>
    <lineage>
        <taxon>Bacteria</taxon>
        <taxon>Pseudomonadati</taxon>
        <taxon>Myxococcota</taxon>
        <taxon>Myxococcia</taxon>
        <taxon>Myxococcales</taxon>
        <taxon>Cystobacterineae</taxon>
        <taxon>Archangiaceae</taxon>
        <taxon>Cystobacter</taxon>
    </lineage>
</organism>
<dbReference type="OrthoDB" id="5515098at2"/>
<dbReference type="GO" id="GO:0000160">
    <property type="term" value="P:phosphorelay signal transduction system"/>
    <property type="evidence" value="ECO:0007669"/>
    <property type="project" value="InterPro"/>
</dbReference>
<name>A0A1L9AXM0_9BACT</name>
<evidence type="ECO:0000256" key="1">
    <source>
        <dbReference type="ARBA" id="ARBA00022553"/>
    </source>
</evidence>
<evidence type="ECO:0000259" key="3">
    <source>
        <dbReference type="PROSITE" id="PS50110"/>
    </source>
</evidence>
<dbReference type="PANTHER" id="PTHR44591:SF3">
    <property type="entry name" value="RESPONSE REGULATORY DOMAIN-CONTAINING PROTEIN"/>
    <property type="match status" value="1"/>
</dbReference>
<protein>
    <recommendedName>
        <fullName evidence="3">Response regulatory domain-containing protein</fullName>
    </recommendedName>
</protein>
<evidence type="ECO:0000256" key="2">
    <source>
        <dbReference type="PROSITE-ProRule" id="PRU00169"/>
    </source>
</evidence>
<dbReference type="PROSITE" id="PS50110">
    <property type="entry name" value="RESPONSE_REGULATORY"/>
    <property type="match status" value="1"/>
</dbReference>
<dbReference type="InterPro" id="IPR011006">
    <property type="entry name" value="CheY-like_superfamily"/>
</dbReference>
<sequence>MSASTSSILLVEDDPDIRDTVSELLELEGYQMVTSPNGQEALEQLQRMKRPCLILLDVMMPVMDGYAFMKGMRADGHLADIPVVVTSASHKPPEGACAYVPKPIDVDRLLAVVKTYCRANPEE</sequence>
<reference evidence="5" key="1">
    <citation type="submission" date="2016-11" db="EMBL/GenBank/DDBJ databases">
        <authorList>
            <person name="Shukria A."/>
            <person name="Stevens D.C."/>
        </authorList>
    </citation>
    <scope>NUCLEOTIDE SEQUENCE [LARGE SCALE GENOMIC DNA]</scope>
    <source>
        <strain evidence="5">Cbfe23</strain>
    </source>
</reference>
<dbReference type="InterPro" id="IPR001789">
    <property type="entry name" value="Sig_transdc_resp-reg_receiver"/>
</dbReference>
<dbReference type="PANTHER" id="PTHR44591">
    <property type="entry name" value="STRESS RESPONSE REGULATOR PROTEIN 1"/>
    <property type="match status" value="1"/>
</dbReference>
<dbReference type="EMBL" id="MPIN01000017">
    <property type="protein sequence ID" value="OJH34762.1"/>
    <property type="molecule type" value="Genomic_DNA"/>
</dbReference>
<dbReference type="Gene3D" id="3.40.50.2300">
    <property type="match status" value="1"/>
</dbReference>
<feature type="modified residue" description="4-aspartylphosphate" evidence="2">
    <location>
        <position position="57"/>
    </location>
</feature>
<dbReference type="CDD" id="cd17574">
    <property type="entry name" value="REC_OmpR"/>
    <property type="match status" value="1"/>
</dbReference>
<dbReference type="STRING" id="83449.BON30_42155"/>
<reference evidence="4 5" key="2">
    <citation type="submission" date="2016-12" db="EMBL/GenBank/DDBJ databases">
        <title>Draft Genome Sequence of Cystobacter ferrugineus Strain Cbfe23.</title>
        <authorList>
            <person name="Akbar S."/>
            <person name="Dowd S.E."/>
            <person name="Stevens D.C."/>
        </authorList>
    </citation>
    <scope>NUCLEOTIDE SEQUENCE [LARGE SCALE GENOMIC DNA]</scope>
    <source>
        <strain evidence="4 5">Cbfe23</strain>
    </source>
</reference>
<accession>A0A1L9AXM0</accession>
<feature type="domain" description="Response regulatory" evidence="3">
    <location>
        <begin position="7"/>
        <end position="117"/>
    </location>
</feature>
<dbReference type="InterPro" id="IPR050595">
    <property type="entry name" value="Bact_response_regulator"/>
</dbReference>
<gene>
    <name evidence="4" type="ORF">BON30_42155</name>
</gene>
<keyword evidence="5" id="KW-1185">Reference proteome</keyword>
<dbReference type="AlphaFoldDB" id="A0A1L9AXM0"/>
<comment type="caution">
    <text evidence="4">The sequence shown here is derived from an EMBL/GenBank/DDBJ whole genome shotgun (WGS) entry which is preliminary data.</text>
</comment>
<dbReference type="Pfam" id="PF00072">
    <property type="entry name" value="Response_reg"/>
    <property type="match status" value="1"/>
</dbReference>
<dbReference type="Proteomes" id="UP000182229">
    <property type="component" value="Unassembled WGS sequence"/>
</dbReference>
<evidence type="ECO:0000313" key="4">
    <source>
        <dbReference type="EMBL" id="OJH34762.1"/>
    </source>
</evidence>
<dbReference type="SMART" id="SM00448">
    <property type="entry name" value="REC"/>
    <property type="match status" value="1"/>
</dbReference>